<dbReference type="Pfam" id="PF01638">
    <property type="entry name" value="HxlR"/>
    <property type="match status" value="1"/>
</dbReference>
<evidence type="ECO:0000259" key="4">
    <source>
        <dbReference type="PROSITE" id="PS51118"/>
    </source>
</evidence>
<dbReference type="InterPro" id="IPR036388">
    <property type="entry name" value="WH-like_DNA-bd_sf"/>
</dbReference>
<dbReference type="GO" id="GO:0003677">
    <property type="term" value="F:DNA binding"/>
    <property type="evidence" value="ECO:0007669"/>
    <property type="project" value="UniProtKB-KW"/>
</dbReference>
<dbReference type="PANTHER" id="PTHR33204">
    <property type="entry name" value="TRANSCRIPTIONAL REGULATOR, MARR FAMILY"/>
    <property type="match status" value="1"/>
</dbReference>
<keyword evidence="2" id="KW-0238">DNA-binding</keyword>
<dbReference type="AlphaFoldDB" id="A0A177M331"/>
<dbReference type="InterPro" id="IPR002577">
    <property type="entry name" value="HTH_HxlR"/>
</dbReference>
<dbReference type="InterPro" id="IPR036390">
    <property type="entry name" value="WH_DNA-bd_sf"/>
</dbReference>
<accession>A0A177M331</accession>
<dbReference type="SUPFAM" id="SSF46785">
    <property type="entry name" value="Winged helix' DNA-binding domain"/>
    <property type="match status" value="1"/>
</dbReference>
<dbReference type="EMBL" id="LUUG01000099">
    <property type="protein sequence ID" value="OAI00126.1"/>
    <property type="molecule type" value="Genomic_DNA"/>
</dbReference>
<gene>
    <name evidence="5" type="ORF">A1332_19075</name>
</gene>
<dbReference type="Gene3D" id="1.10.10.10">
    <property type="entry name" value="Winged helix-like DNA-binding domain superfamily/Winged helix DNA-binding domain"/>
    <property type="match status" value="1"/>
</dbReference>
<evidence type="ECO:0000256" key="1">
    <source>
        <dbReference type="ARBA" id="ARBA00023015"/>
    </source>
</evidence>
<comment type="caution">
    <text evidence="5">The sequence shown here is derived from an EMBL/GenBank/DDBJ whole genome shotgun (WGS) entry which is preliminary data.</text>
</comment>
<dbReference type="PROSITE" id="PS51118">
    <property type="entry name" value="HTH_HXLR"/>
    <property type="match status" value="1"/>
</dbReference>
<dbReference type="RefSeq" id="WP_064009901.1">
    <property type="nucleotide sequence ID" value="NZ_LUUG01000099.1"/>
</dbReference>
<keyword evidence="3" id="KW-0804">Transcription</keyword>
<organism evidence="5 6">
    <name type="scientific">Methylomonas methanica</name>
    <dbReference type="NCBI Taxonomy" id="421"/>
    <lineage>
        <taxon>Bacteria</taxon>
        <taxon>Pseudomonadati</taxon>
        <taxon>Pseudomonadota</taxon>
        <taxon>Gammaproteobacteria</taxon>
        <taxon>Methylococcales</taxon>
        <taxon>Methylococcaceae</taxon>
        <taxon>Methylomonas</taxon>
    </lineage>
</organism>
<dbReference type="Proteomes" id="UP000078090">
    <property type="component" value="Unassembled WGS sequence"/>
</dbReference>
<reference evidence="5 6" key="1">
    <citation type="submission" date="2016-03" db="EMBL/GenBank/DDBJ databases">
        <authorList>
            <person name="Ploux O."/>
        </authorList>
    </citation>
    <scope>NUCLEOTIDE SEQUENCE [LARGE SCALE GENOMIC DNA]</scope>
    <source>
        <strain evidence="5 6">R-45363</strain>
    </source>
</reference>
<evidence type="ECO:0000313" key="5">
    <source>
        <dbReference type="EMBL" id="OAI00126.1"/>
    </source>
</evidence>
<feature type="domain" description="HTH hxlR-type" evidence="4">
    <location>
        <begin position="10"/>
        <end position="109"/>
    </location>
</feature>
<protein>
    <submittedName>
        <fullName evidence="5">HxlR family transcriptional regulator</fullName>
    </submittedName>
</protein>
<dbReference type="OrthoDB" id="9807069at2"/>
<name>A0A177M331_METMH</name>
<evidence type="ECO:0000256" key="3">
    <source>
        <dbReference type="ARBA" id="ARBA00023163"/>
    </source>
</evidence>
<sequence length="138" mass="16194">MSDLKLENRCPIDYALEVFGDRWTLIVLRDLMLSGKRHYRELMTSKEGIATNILASRLKKMEADGLVIRKHKPEDKRQVFYELTDKALDLIPVLLEISRWSVIYDKHTAAPPELMRRYQEEPQQLIADLQEAARVRQT</sequence>
<evidence type="ECO:0000313" key="6">
    <source>
        <dbReference type="Proteomes" id="UP000078090"/>
    </source>
</evidence>
<evidence type="ECO:0000256" key="2">
    <source>
        <dbReference type="ARBA" id="ARBA00023125"/>
    </source>
</evidence>
<proteinExistence type="predicted"/>
<keyword evidence="1" id="KW-0805">Transcription regulation</keyword>
<dbReference type="PANTHER" id="PTHR33204:SF18">
    <property type="entry name" value="TRANSCRIPTIONAL REGULATORY PROTEIN"/>
    <property type="match status" value="1"/>
</dbReference>